<dbReference type="InterPro" id="IPR031325">
    <property type="entry name" value="RHS_repeat"/>
</dbReference>
<feature type="region of interest" description="Disordered" evidence="1">
    <location>
        <begin position="1661"/>
        <end position="1684"/>
    </location>
</feature>
<dbReference type="Proteomes" id="UP000002484">
    <property type="component" value="Chromosome"/>
</dbReference>
<dbReference type="NCBIfam" id="TIGR01643">
    <property type="entry name" value="YD_repeat_2x"/>
    <property type="match status" value="2"/>
</dbReference>
<keyword evidence="3" id="KW-1185">Reference proteome</keyword>
<feature type="region of interest" description="Disordered" evidence="1">
    <location>
        <begin position="1531"/>
        <end position="1561"/>
    </location>
</feature>
<name>E3IUC2_PSEI1</name>
<dbReference type="NCBIfam" id="TIGR03696">
    <property type="entry name" value="Rhs_assc_core"/>
    <property type="match status" value="1"/>
</dbReference>
<gene>
    <name evidence="2" type="ordered locus">FraEuI1c_4465</name>
</gene>
<evidence type="ECO:0000313" key="3">
    <source>
        <dbReference type="Proteomes" id="UP000002484"/>
    </source>
</evidence>
<dbReference type="NCBIfam" id="NF033679">
    <property type="entry name" value="DNRLRE_dom"/>
    <property type="match status" value="1"/>
</dbReference>
<protein>
    <submittedName>
        <fullName evidence="2">YD repeat protein</fullName>
    </submittedName>
</protein>
<dbReference type="InterPro" id="IPR050708">
    <property type="entry name" value="T6SS_VgrG/RHS"/>
</dbReference>
<dbReference type="InParanoid" id="E3IUC2"/>
<sequence length="2276" mass="235405">MLATLLVRRVWSVRVLVVLLATALVSTAVASVPALRLSARAATPPATPPPAADQGPAERPDLVSAQLTARAQKRRIEVTGLRTESTTAYVNPDGTMTVDSYSGIRRVRTADGWADVDTTLVVADGKVTPKVTKAGIVLSAGSQAAGDVATLIDGDRTVAFGWPSALPAPVLKDNTATYKGVAADTDLVVTVTATGYDLQIVAYTPAAAETALRVPMRLRGVTASRTPGGETQLSAGGKVTARSPAPLMWDAHVDPTSKQPTATRTVDATLDTAKPDAPTLTLKPDRTWLTDKARQYPVTIDPAATLADNLDTDVNSANPTTNYDTYSELRLGNLNGNSVNRSFLRFDDSAIKGKHVTSAVLNLWQGGSQTCTVEPMVVEGSGGLGAGTTWNTQPTADGVVWGSGTFNNGGSCTGSGGTNIDITGLVSAWSSNGFASPEALTMRASNESDTNQFKWFYSGDTILAPHISVTYNSYPATVSGRSTAPCLAPCAVSPSPVLTNTTTPTLYGGSYDPDGTAVRVDFEVWNSNATTEVANGSVSNIAANSTGAWTVPSGLLANGGSYEWRARGFDGTDYSKSWSTWIPFAVDTTAPAAPSAVSSAVWPSGGWGSATSGTFTWTSPGGDTKSFLYGLDQPSPSTETTSTTTATLGPTPGLHKFYVRTKDTSGNLSSVVSYSFGVGTGALAQPDEGSRIQRYTTLEGQAPSSQVSVRYQYHWGSNTSTTWVDVPTSDVVIAGTSTHPTAWPVARNGSALFDKLTWDLGTTMANYSVPDGADQIRACFTDSSSTVSCTPARTVQYSRRAFADADATAPVGPGTVALLTGDFAVSATDVSMPTYTGSLTVGRTDTTLSSAGGLVVDPSSPAAVGWAGNGCTAAGDAVTASFTAPANALLLAFGDTASNSSGTSNGPSLSDSGALTWTQIGSSGASASKDEAVAWWAKTTGSSARTVTLHASNNVCTKFLKVIVLTGANLINPIAATNIGPATTAEGVLNQSVTSTTAGSMAFAAVADWNAAGTPTPGTGVTLAGSYSQFDATGAALYRTAPSTTFGQTMTISTTAPTTATNSWVMFEVRPAVATTTPAATGVFGPGWTASMPGPDAGRADETLGDFTDSQGYVTLTDDTGVQDVYVRSGTGAYPYAYTGVGDSGTDGSKLVKNSATQFTATDADGTQTVYQAVTVNGATTWPVASVIEPGSGTTSSFTTDSSGRTTRILAPVPAGVTCTTLVAGCRALTLTYAASTTATGTTQATWGDYVGRLTAIAMSLNGNPAVTVAQYAYDSNGLLRSAKDPRTGLATTYGYDSLNRLSTVTPPGQATWTMTYDGSGRLLTAARPTPAGATATQTVAYDIPVTGTGAPTDLSSGQAANWAQTDLPIYGAGVFAADHVPASPPTATDWPYASLTYLDTDGRAVNAASYGNNAWQISTTEHDANGNVVRSLSAENRNQALTPTADTDPSVAALTTSAARSQLLDDQTVYSSDGVLVTDTYGPTHLIIDNSGARYSAREHVHTDYDQGAPSAPDPYRLPTTVTTTARTLSGTDVDPRKTVNGYEAKTGADPSTSGWNLRKPTTVTTWMGGGTTPDIVKTTYYNAAGNVVESRQPKANSTGTDAYTTLTTYYTATGTGSCVNASWTGLACTSGPAAQPSTGNPLPVTTNTYNDLAEPLTSTDSVTVSGTTTTRTTTDTYDSAGRKTSEAIAASPAANGGTALPTATYGFDPATGLATTTTASGITLTTGYDSWGRVTSQTDADGNSASTTYDIDGRVGTSSDGKGTYTYTYDGVAGEHRGLVTSLNVGAGSAPSVFSATYNGDGKMTTETYPSGLVATTRYDNTGDANALTYTMGTTPWMTFAQANSIYGQVRLDSTPQGGRTLGYDPSGRLTSVADTASFGSGTALCTTRVYAYDAESNRTSLTSYPDAGGSDTGTCSTSTSPTGFGFGYDQADRLTNSGYAYDLFGRTTTDPYPPNGTSATIGYYVNDLVASETVGSTTRTYALDPARRIRSWTDGSSTSTNHYTSSSGDSPAWIGTGTAWTRSIVGIDGSLAASQDNAGAVTLQLANLHGDIVATVADSTSATSLASYADNTEFGLPYFTSAAYPTYGWLGGKQRSRNTLSGLTLMGVRLYDPDLGRFLQTDPIPGGSANAYDYANQDPINGFDLDGNRSWLKRLARSAWKNRAQIAGTVAFAACTISVGCGVAAGVALAASLSVRAVALSKNGNWRKPRRIAATIGYSGLDYLTYRFRSARAVSRNGTRLYPFLEAIREPLGKKRLAQQTAALAWSLQPWFS</sequence>
<proteinExistence type="predicted"/>
<dbReference type="InterPro" id="IPR022385">
    <property type="entry name" value="Rhs_assc_core"/>
</dbReference>
<dbReference type="STRING" id="298654.FraEuI1c_4465"/>
<dbReference type="EMBL" id="CP002299">
    <property type="protein sequence ID" value="ADP82459.1"/>
    <property type="molecule type" value="Genomic_DNA"/>
</dbReference>
<dbReference type="eggNOG" id="COG3209">
    <property type="taxonomic scope" value="Bacteria"/>
</dbReference>
<evidence type="ECO:0000256" key="1">
    <source>
        <dbReference type="SAM" id="MobiDB-lite"/>
    </source>
</evidence>
<feature type="compositionally biased region" description="Low complexity" evidence="1">
    <location>
        <begin position="1661"/>
        <end position="1678"/>
    </location>
</feature>
<dbReference type="HOGENOM" id="CLU_000577_0_0_11"/>
<dbReference type="PANTHER" id="PTHR32305:SF15">
    <property type="entry name" value="PROTEIN RHSA-RELATED"/>
    <property type="match status" value="1"/>
</dbReference>
<dbReference type="Gene3D" id="2.180.10.10">
    <property type="entry name" value="RHS repeat-associated core"/>
    <property type="match status" value="2"/>
</dbReference>
<evidence type="ECO:0000313" key="2">
    <source>
        <dbReference type="EMBL" id="ADP82459.1"/>
    </source>
</evidence>
<dbReference type="PANTHER" id="PTHR32305">
    <property type="match status" value="1"/>
</dbReference>
<reference evidence="2 3" key="1">
    <citation type="submission" date="2010-10" db="EMBL/GenBank/DDBJ databases">
        <title>Complete sequence of Frankia sp. EuI1c.</title>
        <authorList>
            <consortium name="US DOE Joint Genome Institute"/>
            <person name="Lucas S."/>
            <person name="Copeland A."/>
            <person name="Lapidus A."/>
            <person name="Cheng J.-F."/>
            <person name="Bruce D."/>
            <person name="Goodwin L."/>
            <person name="Pitluck S."/>
            <person name="Chertkov O."/>
            <person name="Detter J.C."/>
            <person name="Han C."/>
            <person name="Tapia R."/>
            <person name="Land M."/>
            <person name="Hauser L."/>
            <person name="Jeffries C."/>
            <person name="Kyrpides N."/>
            <person name="Ivanova N."/>
            <person name="Mikhailova N."/>
            <person name="Beauchemin N."/>
            <person name="Sen A."/>
            <person name="Sur S.A."/>
            <person name="Gtari M."/>
            <person name="Wall L."/>
            <person name="Tisa L."/>
            <person name="Woyke T."/>
        </authorList>
    </citation>
    <scope>NUCLEOTIDE SEQUENCE [LARGE SCALE GENOMIC DNA]</scope>
    <source>
        <strain evidence="3">DSM 45817 / CECT 9037 / EuI1c</strain>
    </source>
</reference>
<dbReference type="Pfam" id="PF05593">
    <property type="entry name" value="RHS_repeat"/>
    <property type="match status" value="2"/>
</dbReference>
<dbReference type="OrthoDB" id="176279at2"/>
<dbReference type="KEGG" id="fri:FraEuI1c_4465"/>
<organism evidence="2 3">
    <name type="scientific">Pseudofrankia inefficax (strain DSM 45817 / CECT 9037 / DDB 130130 / EuI1c)</name>
    <name type="common">Frankia inefficax</name>
    <dbReference type="NCBI Taxonomy" id="298654"/>
    <lineage>
        <taxon>Bacteria</taxon>
        <taxon>Bacillati</taxon>
        <taxon>Actinomycetota</taxon>
        <taxon>Actinomycetes</taxon>
        <taxon>Frankiales</taxon>
        <taxon>Frankiaceae</taxon>
        <taxon>Pseudofrankia</taxon>
    </lineage>
</organism>
<dbReference type="InterPro" id="IPR006530">
    <property type="entry name" value="YD"/>
</dbReference>
<accession>E3IUC2</accession>